<dbReference type="InterPro" id="IPR000772">
    <property type="entry name" value="Ricin_B_lectin"/>
</dbReference>
<accession>A0A8E2B1A1</accession>
<evidence type="ECO:0000259" key="1">
    <source>
        <dbReference type="Pfam" id="PF14200"/>
    </source>
</evidence>
<sequence>MKSGTSLDLAGHDHKSVIGWPTHGGPNQQWEFVPSGQGYIIRSAAATSEYGLYLTVKQSISDGAELDVCEFPMSWRAQHDEHNDALRILWSNTEYALCLADNGNMAPGTKAELRSLTPGDPSQMWRFAKCASTTEDQERAARAVAQPFATETVIVAEGQDCTTITRTMTTTTVETVTTVTRIAHARHG</sequence>
<organism evidence="2 3">
    <name type="scientific">Obba rivulosa</name>
    <dbReference type="NCBI Taxonomy" id="1052685"/>
    <lineage>
        <taxon>Eukaryota</taxon>
        <taxon>Fungi</taxon>
        <taxon>Dikarya</taxon>
        <taxon>Basidiomycota</taxon>
        <taxon>Agaricomycotina</taxon>
        <taxon>Agaricomycetes</taxon>
        <taxon>Polyporales</taxon>
        <taxon>Gelatoporiaceae</taxon>
        <taxon>Obba</taxon>
    </lineage>
</organism>
<dbReference type="InterPro" id="IPR035992">
    <property type="entry name" value="Ricin_B-like_lectins"/>
</dbReference>
<evidence type="ECO:0000313" key="3">
    <source>
        <dbReference type="Proteomes" id="UP000250043"/>
    </source>
</evidence>
<dbReference type="SUPFAM" id="SSF50370">
    <property type="entry name" value="Ricin B-like lectins"/>
    <property type="match status" value="1"/>
</dbReference>
<dbReference type="AlphaFoldDB" id="A0A8E2B1A1"/>
<gene>
    <name evidence="2" type="ORF">OBBRIDRAFT_730921</name>
</gene>
<dbReference type="OrthoDB" id="3228793at2759"/>
<feature type="domain" description="Ricin B lectin" evidence="1">
    <location>
        <begin position="2"/>
        <end position="66"/>
    </location>
</feature>
<reference evidence="2 3" key="1">
    <citation type="submission" date="2016-07" db="EMBL/GenBank/DDBJ databases">
        <title>Draft genome of the white-rot fungus Obba rivulosa 3A-2.</title>
        <authorList>
            <consortium name="DOE Joint Genome Institute"/>
            <person name="Miettinen O."/>
            <person name="Riley R."/>
            <person name="Acob R."/>
            <person name="Barry K."/>
            <person name="Cullen D."/>
            <person name="De Vries R."/>
            <person name="Hainaut M."/>
            <person name="Hatakka A."/>
            <person name="Henrissat B."/>
            <person name="Hilden K."/>
            <person name="Kuo R."/>
            <person name="Labutti K."/>
            <person name="Lipzen A."/>
            <person name="Makela M.R."/>
            <person name="Sandor L."/>
            <person name="Spatafora J.W."/>
            <person name="Grigoriev I.V."/>
            <person name="Hibbett D.S."/>
        </authorList>
    </citation>
    <scope>NUCLEOTIDE SEQUENCE [LARGE SCALE GENOMIC DNA]</scope>
    <source>
        <strain evidence="2 3">3A-2</strain>
    </source>
</reference>
<keyword evidence="3" id="KW-1185">Reference proteome</keyword>
<proteinExistence type="predicted"/>
<name>A0A8E2B1A1_9APHY</name>
<dbReference type="Gene3D" id="2.80.10.50">
    <property type="match status" value="1"/>
</dbReference>
<dbReference type="CDD" id="cd23422">
    <property type="entry name" value="beta-trefoil_Ricin_MPL_CNL"/>
    <property type="match status" value="1"/>
</dbReference>
<evidence type="ECO:0000313" key="2">
    <source>
        <dbReference type="EMBL" id="OCH90367.1"/>
    </source>
</evidence>
<dbReference type="Pfam" id="PF14200">
    <property type="entry name" value="RicinB_lectin_2"/>
    <property type="match status" value="1"/>
</dbReference>
<protein>
    <recommendedName>
        <fullName evidence="1">Ricin B lectin domain-containing protein</fullName>
    </recommendedName>
</protein>
<dbReference type="Proteomes" id="UP000250043">
    <property type="component" value="Unassembled WGS sequence"/>
</dbReference>
<dbReference type="EMBL" id="KV722405">
    <property type="protein sequence ID" value="OCH90367.1"/>
    <property type="molecule type" value="Genomic_DNA"/>
</dbReference>